<evidence type="ECO:0000256" key="1">
    <source>
        <dbReference type="SAM" id="Phobius"/>
    </source>
</evidence>
<feature type="transmembrane region" description="Helical" evidence="1">
    <location>
        <begin position="20"/>
        <end position="38"/>
    </location>
</feature>
<proteinExistence type="predicted"/>
<feature type="transmembrane region" description="Helical" evidence="1">
    <location>
        <begin position="156"/>
        <end position="174"/>
    </location>
</feature>
<accession>A0A1G2HUT7</accession>
<feature type="transmembrane region" description="Helical" evidence="1">
    <location>
        <begin position="44"/>
        <end position="63"/>
    </location>
</feature>
<protein>
    <submittedName>
        <fullName evidence="2">Uncharacterized protein</fullName>
    </submittedName>
</protein>
<feature type="transmembrane region" description="Helical" evidence="1">
    <location>
        <begin position="122"/>
        <end position="141"/>
    </location>
</feature>
<comment type="caution">
    <text evidence="2">The sequence shown here is derived from an EMBL/GenBank/DDBJ whole genome shotgun (WGS) entry which is preliminary data.</text>
</comment>
<keyword evidence="1" id="KW-1133">Transmembrane helix</keyword>
<feature type="transmembrane region" description="Helical" evidence="1">
    <location>
        <begin position="94"/>
        <end position="113"/>
    </location>
</feature>
<keyword evidence="1" id="KW-0472">Membrane</keyword>
<feature type="transmembrane region" description="Helical" evidence="1">
    <location>
        <begin position="70"/>
        <end position="88"/>
    </location>
</feature>
<dbReference type="Proteomes" id="UP000177190">
    <property type="component" value="Unassembled WGS sequence"/>
</dbReference>
<keyword evidence="1" id="KW-0812">Transmembrane</keyword>
<reference evidence="2 3" key="1">
    <citation type="journal article" date="2016" name="Nat. Commun.">
        <title>Thousands of microbial genomes shed light on interconnected biogeochemical processes in an aquifer system.</title>
        <authorList>
            <person name="Anantharaman K."/>
            <person name="Brown C.T."/>
            <person name="Hug L.A."/>
            <person name="Sharon I."/>
            <person name="Castelle C.J."/>
            <person name="Probst A.J."/>
            <person name="Thomas B.C."/>
            <person name="Singh A."/>
            <person name="Wilkins M.J."/>
            <person name="Karaoz U."/>
            <person name="Brodie E.L."/>
            <person name="Williams K.H."/>
            <person name="Hubbard S.S."/>
            <person name="Banfield J.F."/>
        </authorList>
    </citation>
    <scope>NUCLEOTIDE SEQUENCE [LARGE SCALE GENOMIC DNA]</scope>
</reference>
<name>A0A1G2HUT7_9BACT</name>
<organism evidence="2 3">
    <name type="scientific">Candidatus Staskawiczbacteria bacterium RIFCSPHIGHO2_01_FULL_36_16</name>
    <dbReference type="NCBI Taxonomy" id="1802200"/>
    <lineage>
        <taxon>Bacteria</taxon>
        <taxon>Candidatus Staskawicziibacteriota</taxon>
    </lineage>
</organism>
<evidence type="ECO:0000313" key="3">
    <source>
        <dbReference type="Proteomes" id="UP000177190"/>
    </source>
</evidence>
<dbReference type="EMBL" id="MHOM01000003">
    <property type="protein sequence ID" value="OGZ65628.1"/>
    <property type="molecule type" value="Genomic_DNA"/>
</dbReference>
<dbReference type="AlphaFoldDB" id="A0A1G2HUT7"/>
<sequence>MQNNFLSFLSFKNLSQNWHLIGLLQIIAGITGYVFGFLNNVQLWDYLWACPVVAIITGFFVLFKNRFGMSSAIVWIICAPLLAVFYDIKKALQFWHIHHLLSVIVLLIILYYLKDAWNLKGFLFGLTSFYAYMGITSYLSYGEINMACEWFGCGKIILYVGIFFAVLSIIIFLWDSLGKKNKVKL</sequence>
<evidence type="ECO:0000313" key="2">
    <source>
        <dbReference type="EMBL" id="OGZ65628.1"/>
    </source>
</evidence>
<gene>
    <name evidence="2" type="ORF">A2812_03320</name>
</gene>